<keyword evidence="7" id="KW-0812">Transmembrane</keyword>
<dbReference type="PROSITE" id="PS00606">
    <property type="entry name" value="KS3_1"/>
    <property type="match status" value="1"/>
</dbReference>
<dbReference type="PANTHER" id="PTHR11712:SF352">
    <property type="entry name" value="3-OXOACYL-[ACYL-CARRIER-PROTEIN] SYNTHASE"/>
    <property type="match status" value="1"/>
</dbReference>
<dbReference type="CDD" id="cd00834">
    <property type="entry name" value="KAS_I_II"/>
    <property type="match status" value="1"/>
</dbReference>
<dbReference type="GO" id="GO:0005886">
    <property type="term" value="C:plasma membrane"/>
    <property type="evidence" value="ECO:0007669"/>
    <property type="project" value="UniProtKB-SubCell"/>
</dbReference>
<keyword evidence="9" id="KW-0472">Membrane</keyword>
<name>A0A1I3K9L5_9RHOB</name>
<sequence>MSAPSGARRVVVTGMGVVSALGLDAPAHWAALKAGVCGIGPLELRDLDRLSAKVGAQAKGFVGEDRFDRSQLALYDRHTQFALTAAAEAWAQADPGLSEEEALRAAVVIGTALPGMQTFDDSYRAVFEEGRSRVHPFVVPRLMVSAPASHISMAHGLKGPTFSVSTACASANHAIGQAFHLVRSGAAELAVAGGAEAPLTFGAMKAWEGLRVMTRDVCRPFSKGRAGMAIGEGAGVFVLESRDRAEARGATILAEIAGFGMSADAGDIVQPSADGAARAIRAALADGGLAPEEIVYVNAHGTGTAANDRTETAALRAVFGGQADALSVSSTKSMHGHALGAAGALEFAAVLGALGEGVIPPTVNYEAPDPECDLDVTPNAARTREVPAAISNAFAFGGLNAVLALRRG</sequence>
<accession>A0A1I3K9L5</accession>
<comment type="subcellular location">
    <subcellularLocation>
        <location evidence="1">Cell inner membrane</location>
    </subcellularLocation>
</comment>
<keyword evidence="16" id="KW-1185">Reference proteome</keyword>
<evidence type="ECO:0000256" key="2">
    <source>
        <dbReference type="ARBA" id="ARBA00008467"/>
    </source>
</evidence>
<comment type="function">
    <text evidence="10">Proposed to synthesize NOD factor fatty acyl chain. Involved in the synthesis of a highly unsaturated fatty acid moiety, which forms part of a lipo-oligosaccharide that is responsible for host specificity.</text>
</comment>
<dbReference type="Pfam" id="PF00109">
    <property type="entry name" value="ketoacyl-synt"/>
    <property type="match status" value="1"/>
</dbReference>
<keyword evidence="8" id="KW-1133">Transmembrane helix</keyword>
<dbReference type="NCBIfam" id="NF005589">
    <property type="entry name" value="PRK07314.1"/>
    <property type="match status" value="1"/>
</dbReference>
<dbReference type="AlphaFoldDB" id="A0A1I3K9L5"/>
<dbReference type="GO" id="GO:0004315">
    <property type="term" value="F:3-oxoacyl-[acyl-carrier-protein] synthase activity"/>
    <property type="evidence" value="ECO:0007669"/>
    <property type="project" value="InterPro"/>
</dbReference>
<evidence type="ECO:0000256" key="1">
    <source>
        <dbReference type="ARBA" id="ARBA00004533"/>
    </source>
</evidence>
<comment type="similarity">
    <text evidence="2 13">Belongs to the thiolase-like superfamily. Beta-ketoacyl-ACP synthases family.</text>
</comment>
<dbReference type="STRING" id="1114924.SAMN05216258_108356"/>
<dbReference type="SUPFAM" id="SSF53901">
    <property type="entry name" value="Thiolase-like"/>
    <property type="match status" value="2"/>
</dbReference>
<evidence type="ECO:0000256" key="6">
    <source>
        <dbReference type="ARBA" id="ARBA00022679"/>
    </source>
</evidence>
<dbReference type="SMART" id="SM00825">
    <property type="entry name" value="PKS_KS"/>
    <property type="match status" value="1"/>
</dbReference>
<keyword evidence="4" id="KW-1003">Cell membrane</keyword>
<dbReference type="Proteomes" id="UP000199377">
    <property type="component" value="Unassembled WGS sequence"/>
</dbReference>
<keyword evidence="3" id="KW-0536">Nodulation</keyword>
<dbReference type="InterPro" id="IPR018201">
    <property type="entry name" value="Ketoacyl_synth_AS"/>
</dbReference>
<evidence type="ECO:0000313" key="16">
    <source>
        <dbReference type="Proteomes" id="UP000199377"/>
    </source>
</evidence>
<organism evidence="15 16">
    <name type="scientific">Albimonas pacifica</name>
    <dbReference type="NCBI Taxonomy" id="1114924"/>
    <lineage>
        <taxon>Bacteria</taxon>
        <taxon>Pseudomonadati</taxon>
        <taxon>Pseudomonadota</taxon>
        <taxon>Alphaproteobacteria</taxon>
        <taxon>Rhodobacterales</taxon>
        <taxon>Paracoccaceae</taxon>
        <taxon>Albimonas</taxon>
    </lineage>
</organism>
<dbReference type="Gene3D" id="3.40.47.10">
    <property type="match status" value="2"/>
</dbReference>
<evidence type="ECO:0000256" key="5">
    <source>
        <dbReference type="ARBA" id="ARBA00022519"/>
    </source>
</evidence>
<evidence type="ECO:0000256" key="7">
    <source>
        <dbReference type="ARBA" id="ARBA00022692"/>
    </source>
</evidence>
<dbReference type="InterPro" id="IPR020841">
    <property type="entry name" value="PKS_Beta-ketoAc_synthase_dom"/>
</dbReference>
<dbReference type="Pfam" id="PF02801">
    <property type="entry name" value="Ketoacyl-synt_C"/>
    <property type="match status" value="1"/>
</dbReference>
<reference evidence="15 16" key="1">
    <citation type="submission" date="2016-10" db="EMBL/GenBank/DDBJ databases">
        <authorList>
            <person name="de Groot N.N."/>
        </authorList>
    </citation>
    <scope>NUCLEOTIDE SEQUENCE [LARGE SCALE GENOMIC DNA]</scope>
    <source>
        <strain evidence="15 16">CGMCC 1.11030</strain>
    </source>
</reference>
<dbReference type="GO" id="GO:0006633">
    <property type="term" value="P:fatty acid biosynthetic process"/>
    <property type="evidence" value="ECO:0007669"/>
    <property type="project" value="InterPro"/>
</dbReference>
<keyword evidence="5" id="KW-0997">Cell inner membrane</keyword>
<dbReference type="RefSeq" id="WP_281244890.1">
    <property type="nucleotide sequence ID" value="NZ_FOQH01000008.1"/>
</dbReference>
<evidence type="ECO:0000256" key="11">
    <source>
        <dbReference type="ARBA" id="ARBA00039445"/>
    </source>
</evidence>
<dbReference type="EMBL" id="FOQH01000008">
    <property type="protein sequence ID" value="SFI69182.1"/>
    <property type="molecule type" value="Genomic_DNA"/>
</dbReference>
<evidence type="ECO:0000259" key="14">
    <source>
        <dbReference type="PROSITE" id="PS52004"/>
    </source>
</evidence>
<dbReference type="PROSITE" id="PS52004">
    <property type="entry name" value="KS3_2"/>
    <property type="match status" value="1"/>
</dbReference>
<evidence type="ECO:0000256" key="4">
    <source>
        <dbReference type="ARBA" id="ARBA00022475"/>
    </source>
</evidence>
<evidence type="ECO:0000256" key="10">
    <source>
        <dbReference type="ARBA" id="ARBA00037576"/>
    </source>
</evidence>
<evidence type="ECO:0000256" key="12">
    <source>
        <dbReference type="ARBA" id="ARBA00041756"/>
    </source>
</evidence>
<dbReference type="InterPro" id="IPR016039">
    <property type="entry name" value="Thiolase-like"/>
</dbReference>
<protein>
    <recommendedName>
        <fullName evidence="11">Nodulation protein E</fullName>
    </recommendedName>
    <alternativeName>
        <fullName evidence="12">Host-specificity of nodulation protein B</fullName>
    </alternativeName>
</protein>
<evidence type="ECO:0000256" key="8">
    <source>
        <dbReference type="ARBA" id="ARBA00022989"/>
    </source>
</evidence>
<gene>
    <name evidence="15" type="ORF">SAMN05216258_108356</name>
</gene>
<evidence type="ECO:0000313" key="15">
    <source>
        <dbReference type="EMBL" id="SFI69182.1"/>
    </source>
</evidence>
<dbReference type="PANTHER" id="PTHR11712">
    <property type="entry name" value="POLYKETIDE SYNTHASE-RELATED"/>
    <property type="match status" value="1"/>
</dbReference>
<dbReference type="InterPro" id="IPR014030">
    <property type="entry name" value="Ketoacyl_synth_N"/>
</dbReference>
<dbReference type="InterPro" id="IPR000794">
    <property type="entry name" value="Beta-ketoacyl_synthase"/>
</dbReference>
<evidence type="ECO:0000256" key="9">
    <source>
        <dbReference type="ARBA" id="ARBA00023136"/>
    </source>
</evidence>
<dbReference type="InterPro" id="IPR014031">
    <property type="entry name" value="Ketoacyl_synth_C"/>
</dbReference>
<evidence type="ECO:0000256" key="13">
    <source>
        <dbReference type="RuleBase" id="RU003694"/>
    </source>
</evidence>
<proteinExistence type="inferred from homology"/>
<feature type="domain" description="Ketosynthase family 3 (KS3)" evidence="14">
    <location>
        <begin position="7"/>
        <end position="407"/>
    </location>
</feature>
<evidence type="ECO:0000256" key="3">
    <source>
        <dbReference type="ARBA" id="ARBA00022458"/>
    </source>
</evidence>
<keyword evidence="6 13" id="KW-0808">Transferase</keyword>